<organism evidence="8 9">
    <name type="scientific">Elizabethkingia occulta</name>
    <dbReference type="NCBI Taxonomy" id="1867263"/>
    <lineage>
        <taxon>Bacteria</taxon>
        <taxon>Pseudomonadati</taxon>
        <taxon>Bacteroidota</taxon>
        <taxon>Flavobacteriia</taxon>
        <taxon>Flavobacteriales</taxon>
        <taxon>Weeksellaceae</taxon>
        <taxon>Elizabethkingia</taxon>
    </lineage>
</organism>
<comment type="caution">
    <text evidence="8">The sequence shown here is derived from an EMBL/GenBank/DDBJ whole genome shotgun (WGS) entry which is preliminary data.</text>
</comment>
<feature type="region of interest" description="Disordered" evidence="6">
    <location>
        <begin position="317"/>
        <end position="337"/>
    </location>
</feature>
<evidence type="ECO:0000256" key="1">
    <source>
        <dbReference type="ARBA" id="ARBA00004442"/>
    </source>
</evidence>
<dbReference type="GO" id="GO:0009279">
    <property type="term" value="C:cell outer membrane"/>
    <property type="evidence" value="ECO:0007669"/>
    <property type="project" value="UniProtKB-SubCell"/>
</dbReference>
<dbReference type="SUPFAM" id="SSF48452">
    <property type="entry name" value="TPR-like"/>
    <property type="match status" value="1"/>
</dbReference>
<gene>
    <name evidence="8" type="ORF">BAZ10_09310</name>
</gene>
<feature type="domain" description="RagB/SusD" evidence="7">
    <location>
        <begin position="285"/>
        <end position="564"/>
    </location>
</feature>
<evidence type="ECO:0000313" key="8">
    <source>
        <dbReference type="EMBL" id="OPC62051.1"/>
    </source>
</evidence>
<evidence type="ECO:0000256" key="4">
    <source>
        <dbReference type="ARBA" id="ARBA00023136"/>
    </source>
</evidence>
<evidence type="ECO:0000256" key="3">
    <source>
        <dbReference type="ARBA" id="ARBA00022729"/>
    </source>
</evidence>
<dbReference type="Pfam" id="PF07980">
    <property type="entry name" value="SusD_RagB"/>
    <property type="match status" value="1"/>
</dbReference>
<dbReference type="EMBL" id="MAHX01000018">
    <property type="protein sequence ID" value="OPC62051.1"/>
    <property type="molecule type" value="Genomic_DNA"/>
</dbReference>
<evidence type="ECO:0000313" key="9">
    <source>
        <dbReference type="Proteomes" id="UP000190813"/>
    </source>
</evidence>
<dbReference type="InterPro" id="IPR011990">
    <property type="entry name" value="TPR-like_helical_dom_sf"/>
</dbReference>
<proteinExistence type="inferred from homology"/>
<dbReference type="RefSeq" id="WP_078772769.1">
    <property type="nucleotide sequence ID" value="NZ_CBCSBR010000004.1"/>
</dbReference>
<dbReference type="Gene3D" id="1.25.40.390">
    <property type="match status" value="1"/>
</dbReference>
<dbReference type="AlphaFoldDB" id="A0A1T3MCP1"/>
<comment type="similarity">
    <text evidence="2">Belongs to the SusD family.</text>
</comment>
<evidence type="ECO:0000256" key="5">
    <source>
        <dbReference type="ARBA" id="ARBA00023237"/>
    </source>
</evidence>
<keyword evidence="9" id="KW-1185">Reference proteome</keyword>
<dbReference type="Proteomes" id="UP000190813">
    <property type="component" value="Unassembled WGS sequence"/>
</dbReference>
<dbReference type="InterPro" id="IPR012944">
    <property type="entry name" value="SusD_RagB_dom"/>
</dbReference>
<name>A0A1T3MCP1_9FLAO</name>
<evidence type="ECO:0000259" key="7">
    <source>
        <dbReference type="Pfam" id="PF07980"/>
    </source>
</evidence>
<comment type="subcellular location">
    <subcellularLocation>
        <location evidence="1">Cell outer membrane</location>
    </subcellularLocation>
</comment>
<evidence type="ECO:0000256" key="6">
    <source>
        <dbReference type="SAM" id="MobiDB-lite"/>
    </source>
</evidence>
<reference evidence="8 9" key="1">
    <citation type="submission" date="2016-06" db="EMBL/GenBank/DDBJ databases">
        <title>Revisiting the taxonomy of the Elizabethkingia Genus based on Whole-Genome Sequencing, Optical Mapping, and MALDI-TOF.</title>
        <authorList>
            <person name="Nicholson A.C."/>
        </authorList>
    </citation>
    <scope>NUCLEOTIDE SEQUENCE [LARGE SCALE GENOMIC DNA]</scope>
    <source>
        <strain evidence="8 9">G4070</strain>
    </source>
</reference>
<keyword evidence="3" id="KW-0732">Signal</keyword>
<evidence type="ECO:0000256" key="2">
    <source>
        <dbReference type="ARBA" id="ARBA00006275"/>
    </source>
</evidence>
<sequence length="564" mass="63691">MKLYKKQFIYAAAIAALVNVASCKRDELLDRSPQDKLTEDVLFKTENDLKLYANQFYTSLPVEFSDQDSQSDNQVPNSINSFLAGTDQVPGSGGGWSAGDWSNIRACNYFLRKNVDPQLGQDIKNRYNAEIRFFRAMFYWDKVVRFGDVPIYETDLNETSPELYNPRDPHKKVMDFVLKDLDFAVANLPEATAENRVHKYAALALKSRIALWEGTFRKYHSLGDAEVFLQAAADASLQVINSGKYDIYSTGKPDTDYNSLFIQDDLSKNKESILSRIYITNISTTNYSRGAGNGNGYSKSLIESYLCKDGKPISVSPLYAGDDTPENEVKNRDPRYPQTIATPGFVITINENGSTAQLERPNIGTSATSTGYQIIKGRSSDVKLQNANQDNIDRFIFRYAEVLLNYAEARAELGQLTQDVLDMSINKLRKRVGMPDMSLANLTADPNTPFPGISLPLQEIRRERRVELAGDGYRFKDLLRWRAGEQINNPKTIQGMKLTDAYKVSYPKDANGKSQVDNVLRDAQGNVRVYPNITARAWDNKMYLYPLPKDQLLLNKSFKQNPGW</sequence>
<protein>
    <recommendedName>
        <fullName evidence="7">RagB/SusD domain-containing protein</fullName>
    </recommendedName>
</protein>
<keyword evidence="4" id="KW-0472">Membrane</keyword>
<keyword evidence="5" id="KW-0998">Cell outer membrane</keyword>
<accession>A0A1T3MCP1</accession>